<sequence>MDDFCREKGIKREYSVARTPQQNGVAERRNRTLIEAARTMLADSKLPTTFWAEAVSTACYVQNRVLVVKPHNKTPYELFRGFKPALSFMRPFGCHVTILNTLDSLGKFDGKSDEDVDNGEPKTANDAQKQVKDGPNNKNDEQEWFANDSSTKDVNADRKQVNTASPDVNTGSLTLNAVGPSVSTASPNEQDSTKEEPKVDLRNITNSYIVPTTPNTRIYKDHPIDNVIDEVQSTVQIRRMSKPTSEQGLNQQALLKLYLIHPRWKQYKKNFCNSNFNKFGYWWISLMERRPLEQNRQEEGIDYEEVFAPVAIIEADILLVHVYVDDIIFDSTNKKLCTRFEKLMKDKFQMSSMGELTFFLRLQVQQKEDGIFISQDKYVAEILKKFNYSDVNSASTPVDLEKPLVKDGDADEVDIHLYRSMIGSLMYLTTSRLDIMFAVCACARFHVTPKTSHLLAVKRIFRYLKGKPTLGLWLISWQCKKQTVVATSTTKAEYTAATNCCGQVRI</sequence>
<feature type="domain" description="Integrase catalytic" evidence="4">
    <location>
        <begin position="1"/>
        <end position="83"/>
    </location>
</feature>
<dbReference type="InterPro" id="IPR036397">
    <property type="entry name" value="RNaseH_sf"/>
</dbReference>
<evidence type="ECO:0000256" key="2">
    <source>
        <dbReference type="ARBA" id="ARBA00022801"/>
    </source>
</evidence>
<dbReference type="InterPro" id="IPR013103">
    <property type="entry name" value="RVT_2"/>
</dbReference>
<dbReference type="PANTHER" id="PTHR42648:SF32">
    <property type="entry name" value="RIBONUCLEASE H-LIKE DOMAIN, GAG-PRE-INTEGRASE DOMAIN PROTEIN-RELATED"/>
    <property type="match status" value="1"/>
</dbReference>
<dbReference type="Pfam" id="PF07727">
    <property type="entry name" value="RVT_2"/>
    <property type="match status" value="1"/>
</dbReference>
<feature type="region of interest" description="Disordered" evidence="3">
    <location>
        <begin position="111"/>
        <end position="197"/>
    </location>
</feature>
<evidence type="ECO:0000313" key="6">
    <source>
        <dbReference type="Proteomes" id="UP001151760"/>
    </source>
</evidence>
<dbReference type="PROSITE" id="PS50994">
    <property type="entry name" value="INTEGRASE"/>
    <property type="match status" value="1"/>
</dbReference>
<gene>
    <name evidence="5" type="ORF">Tco_0654820</name>
</gene>
<organism evidence="5 6">
    <name type="scientific">Tanacetum coccineum</name>
    <dbReference type="NCBI Taxonomy" id="301880"/>
    <lineage>
        <taxon>Eukaryota</taxon>
        <taxon>Viridiplantae</taxon>
        <taxon>Streptophyta</taxon>
        <taxon>Embryophyta</taxon>
        <taxon>Tracheophyta</taxon>
        <taxon>Spermatophyta</taxon>
        <taxon>Magnoliopsida</taxon>
        <taxon>eudicotyledons</taxon>
        <taxon>Gunneridae</taxon>
        <taxon>Pentapetalae</taxon>
        <taxon>asterids</taxon>
        <taxon>campanulids</taxon>
        <taxon>Asterales</taxon>
        <taxon>Asteraceae</taxon>
        <taxon>Asteroideae</taxon>
        <taxon>Anthemideae</taxon>
        <taxon>Anthemidinae</taxon>
        <taxon>Tanacetum</taxon>
    </lineage>
</organism>
<reference evidence="5" key="1">
    <citation type="journal article" date="2022" name="Int. J. Mol. Sci.">
        <title>Draft Genome of Tanacetum Coccineum: Genomic Comparison of Closely Related Tanacetum-Family Plants.</title>
        <authorList>
            <person name="Yamashiro T."/>
            <person name="Shiraishi A."/>
            <person name="Nakayama K."/>
            <person name="Satake H."/>
        </authorList>
    </citation>
    <scope>NUCLEOTIDE SEQUENCE</scope>
</reference>
<dbReference type="EMBL" id="BQNB010009194">
    <property type="protein sequence ID" value="GJS60036.1"/>
    <property type="molecule type" value="Genomic_DNA"/>
</dbReference>
<evidence type="ECO:0000313" key="5">
    <source>
        <dbReference type="EMBL" id="GJS60036.1"/>
    </source>
</evidence>
<feature type="compositionally biased region" description="Polar residues" evidence="3">
    <location>
        <begin position="161"/>
        <end position="190"/>
    </location>
</feature>
<name>A0ABQ4X4D6_9ASTR</name>
<dbReference type="InterPro" id="IPR012337">
    <property type="entry name" value="RNaseH-like_sf"/>
</dbReference>
<evidence type="ECO:0000256" key="1">
    <source>
        <dbReference type="ARBA" id="ARBA00022723"/>
    </source>
</evidence>
<protein>
    <submittedName>
        <fullName evidence="5">Ribonuclease H-like domain-containing protein</fullName>
    </submittedName>
</protein>
<keyword evidence="6" id="KW-1185">Reference proteome</keyword>
<keyword evidence="1" id="KW-0479">Metal-binding</keyword>
<evidence type="ECO:0000256" key="3">
    <source>
        <dbReference type="SAM" id="MobiDB-lite"/>
    </source>
</evidence>
<evidence type="ECO:0000259" key="4">
    <source>
        <dbReference type="PROSITE" id="PS50994"/>
    </source>
</evidence>
<keyword evidence="2" id="KW-0378">Hydrolase</keyword>
<dbReference type="Proteomes" id="UP001151760">
    <property type="component" value="Unassembled WGS sequence"/>
</dbReference>
<dbReference type="PANTHER" id="PTHR42648">
    <property type="entry name" value="TRANSPOSASE, PUTATIVE-RELATED"/>
    <property type="match status" value="1"/>
</dbReference>
<proteinExistence type="predicted"/>
<comment type="caution">
    <text evidence="5">The sequence shown here is derived from an EMBL/GenBank/DDBJ whole genome shotgun (WGS) entry which is preliminary data.</text>
</comment>
<dbReference type="InterPro" id="IPR039537">
    <property type="entry name" value="Retrotran_Ty1/copia-like"/>
</dbReference>
<reference evidence="5" key="2">
    <citation type="submission" date="2022-01" db="EMBL/GenBank/DDBJ databases">
        <authorList>
            <person name="Yamashiro T."/>
            <person name="Shiraishi A."/>
            <person name="Satake H."/>
            <person name="Nakayama K."/>
        </authorList>
    </citation>
    <scope>NUCLEOTIDE SEQUENCE</scope>
</reference>
<dbReference type="InterPro" id="IPR001584">
    <property type="entry name" value="Integrase_cat-core"/>
</dbReference>
<accession>A0ABQ4X4D6</accession>
<dbReference type="SUPFAM" id="SSF53098">
    <property type="entry name" value="Ribonuclease H-like"/>
    <property type="match status" value="1"/>
</dbReference>
<feature type="compositionally biased region" description="Basic and acidic residues" evidence="3">
    <location>
        <begin position="150"/>
        <end position="160"/>
    </location>
</feature>
<dbReference type="Gene3D" id="3.30.420.10">
    <property type="entry name" value="Ribonuclease H-like superfamily/Ribonuclease H"/>
    <property type="match status" value="1"/>
</dbReference>